<sequence>MNSIEEKLWSYIDGTCTPAERDAIARLIEQDEVYRRKYNELLALNAEFSNIELDEPPMAFTFNVMEQIRAEQALKPLKATIDQRIIKGIAAFFIVTISAIILYALFSVNWSMSNIEWKLPNFKMPQIQVSGLLNSGVIKAFLFFDAVLCLYLADYLLRRKRTAKTA</sequence>
<feature type="transmembrane region" description="Helical" evidence="1">
    <location>
        <begin position="132"/>
        <end position="153"/>
    </location>
</feature>
<gene>
    <name evidence="2" type="ORF">GCM10023313_30800</name>
</gene>
<keyword evidence="3" id="KW-1185">Reference proteome</keyword>
<keyword evidence="1" id="KW-0812">Transmembrane</keyword>
<name>A0ABP9G3E1_9SPHI</name>
<evidence type="ECO:0008006" key="4">
    <source>
        <dbReference type="Google" id="ProtNLM"/>
    </source>
</evidence>
<accession>A0ABP9G3E1</accession>
<dbReference type="Proteomes" id="UP001501436">
    <property type="component" value="Unassembled WGS sequence"/>
</dbReference>
<evidence type="ECO:0000256" key="1">
    <source>
        <dbReference type="SAM" id="Phobius"/>
    </source>
</evidence>
<comment type="caution">
    <text evidence="2">The sequence shown here is derived from an EMBL/GenBank/DDBJ whole genome shotgun (WGS) entry which is preliminary data.</text>
</comment>
<dbReference type="RefSeq" id="WP_345332228.1">
    <property type="nucleotide sequence ID" value="NZ_BAABJI010000002.1"/>
</dbReference>
<dbReference type="EMBL" id="BAABJI010000002">
    <property type="protein sequence ID" value="GAA4924269.1"/>
    <property type="molecule type" value="Genomic_DNA"/>
</dbReference>
<reference evidence="3" key="1">
    <citation type="journal article" date="2019" name="Int. J. Syst. Evol. Microbiol.">
        <title>The Global Catalogue of Microorganisms (GCM) 10K type strain sequencing project: providing services to taxonomists for standard genome sequencing and annotation.</title>
        <authorList>
            <consortium name="The Broad Institute Genomics Platform"/>
            <consortium name="The Broad Institute Genome Sequencing Center for Infectious Disease"/>
            <person name="Wu L."/>
            <person name="Ma J."/>
        </authorList>
    </citation>
    <scope>NUCLEOTIDE SEQUENCE [LARGE SCALE GENOMIC DNA]</scope>
    <source>
        <strain evidence="3">JCM 18283</strain>
    </source>
</reference>
<keyword evidence="1" id="KW-1133">Transmembrane helix</keyword>
<keyword evidence="1" id="KW-0472">Membrane</keyword>
<evidence type="ECO:0000313" key="2">
    <source>
        <dbReference type="EMBL" id="GAA4924269.1"/>
    </source>
</evidence>
<evidence type="ECO:0000313" key="3">
    <source>
        <dbReference type="Proteomes" id="UP001501436"/>
    </source>
</evidence>
<organism evidence="2 3">
    <name type="scientific">Mucilaginibacter defluvii</name>
    <dbReference type="NCBI Taxonomy" id="1196019"/>
    <lineage>
        <taxon>Bacteria</taxon>
        <taxon>Pseudomonadati</taxon>
        <taxon>Bacteroidota</taxon>
        <taxon>Sphingobacteriia</taxon>
        <taxon>Sphingobacteriales</taxon>
        <taxon>Sphingobacteriaceae</taxon>
        <taxon>Mucilaginibacter</taxon>
    </lineage>
</organism>
<feature type="transmembrane region" description="Helical" evidence="1">
    <location>
        <begin position="88"/>
        <end position="112"/>
    </location>
</feature>
<proteinExistence type="predicted"/>
<protein>
    <recommendedName>
        <fullName evidence="4">Zinc finger protein</fullName>
    </recommendedName>
</protein>